<evidence type="ECO:0000313" key="1">
    <source>
        <dbReference type="EMBL" id="RHY08181.1"/>
    </source>
</evidence>
<dbReference type="Proteomes" id="UP000285430">
    <property type="component" value="Unassembled WGS sequence"/>
</dbReference>
<dbReference type="AlphaFoldDB" id="A0A397ARV7"/>
<sequence length="267" mass="29749">MSLKDPDKDVLAAIRVGMPKHETAKSSLICTACAQVIPVAICNTLPYPIKAKGWTCLPCVLGEPFMDAWTQIATNGATIADAAAQCQVDRSKLTRLARWHRIVSSLATPQSTHSHHETVLYTKLHLQFAVQYASEHGCGCRRAARAAELHFKLPMNSIPHATVFQHLQSPRRRGKPGAKLKLSAFEEALVAQQWIMQQENHGVHLTKAEASNLMVVQLTRRDRPNPFANCPDHRPSQGFWRGFLRRHPAVIFKPARNPIPILQSNSN</sequence>
<gene>
    <name evidence="4" type="ORF">DYB26_011312</name>
    <name evidence="3" type="ORF">DYB31_005736</name>
    <name evidence="2" type="ORF">DYB35_000696</name>
    <name evidence="1" type="ORF">DYB36_001998</name>
    <name evidence="5" type="ORF">DYB37_000872</name>
</gene>
<dbReference type="Proteomes" id="UP000286510">
    <property type="component" value="Unassembled WGS sequence"/>
</dbReference>
<proteinExistence type="predicted"/>
<name>A0A397ARV7_APHAT</name>
<evidence type="ECO:0000313" key="8">
    <source>
        <dbReference type="Proteomes" id="UP000285430"/>
    </source>
</evidence>
<evidence type="ECO:0000313" key="4">
    <source>
        <dbReference type="EMBL" id="RHZ05518.1"/>
    </source>
</evidence>
<reference evidence="6 7" key="1">
    <citation type="submission" date="2018-08" db="EMBL/GenBank/DDBJ databases">
        <title>Aphanomyces genome sequencing and annotation.</title>
        <authorList>
            <person name="Minardi D."/>
            <person name="Oidtmann B."/>
            <person name="Van Der Giezen M."/>
            <person name="Studholme D.J."/>
        </authorList>
    </citation>
    <scope>NUCLEOTIDE SEQUENCE [LARGE SCALE GENOMIC DNA]</scope>
    <source>
        <strain evidence="3 7">197901</strain>
        <strain evidence="5 8">Da</strain>
        <strain evidence="4 10">FDL457</strain>
        <strain evidence="1 6">Kv</strain>
        <strain evidence="2 9">Sv</strain>
    </source>
</reference>
<evidence type="ECO:0000313" key="5">
    <source>
        <dbReference type="EMBL" id="RHZ31173.1"/>
    </source>
</evidence>
<dbReference type="EMBL" id="QUTE01015838">
    <property type="protein sequence ID" value="RHY98866.1"/>
    <property type="molecule type" value="Genomic_DNA"/>
</dbReference>
<evidence type="ECO:0000313" key="2">
    <source>
        <dbReference type="EMBL" id="RHY83056.1"/>
    </source>
</evidence>
<evidence type="ECO:0000313" key="9">
    <source>
        <dbReference type="Proteomes" id="UP000285712"/>
    </source>
</evidence>
<accession>A0A397ARV7</accession>
<evidence type="ECO:0000313" key="6">
    <source>
        <dbReference type="Proteomes" id="UP000265427"/>
    </source>
</evidence>
<dbReference type="EMBL" id="QUTG01007137">
    <property type="protein sequence ID" value="RHY83056.1"/>
    <property type="molecule type" value="Genomic_DNA"/>
</dbReference>
<dbReference type="Proteomes" id="UP000266196">
    <property type="component" value="Unassembled WGS sequence"/>
</dbReference>
<protein>
    <recommendedName>
        <fullName evidence="11">HTH CENPB-type domain-containing protein</fullName>
    </recommendedName>
</protein>
<evidence type="ECO:0008006" key="11">
    <source>
        <dbReference type="Google" id="ProtNLM"/>
    </source>
</evidence>
<dbReference type="VEuPathDB" id="FungiDB:H257_13578"/>
<dbReference type="EMBL" id="QUSZ01005799">
    <property type="protein sequence ID" value="RHY08181.1"/>
    <property type="molecule type" value="Genomic_DNA"/>
</dbReference>
<evidence type="ECO:0000313" key="7">
    <source>
        <dbReference type="Proteomes" id="UP000266196"/>
    </source>
</evidence>
<evidence type="ECO:0000313" key="10">
    <source>
        <dbReference type="Proteomes" id="UP000286510"/>
    </source>
</evidence>
<dbReference type="Proteomes" id="UP000265427">
    <property type="component" value="Unassembled WGS sequence"/>
</dbReference>
<organism evidence="1 6">
    <name type="scientific">Aphanomyces astaci</name>
    <name type="common">Crayfish plague agent</name>
    <dbReference type="NCBI Taxonomy" id="112090"/>
    <lineage>
        <taxon>Eukaryota</taxon>
        <taxon>Sar</taxon>
        <taxon>Stramenopiles</taxon>
        <taxon>Oomycota</taxon>
        <taxon>Saprolegniomycetes</taxon>
        <taxon>Saprolegniales</taxon>
        <taxon>Verrucalvaceae</taxon>
        <taxon>Aphanomyces</taxon>
    </lineage>
</organism>
<dbReference type="Proteomes" id="UP000285712">
    <property type="component" value="Unassembled WGS sequence"/>
</dbReference>
<dbReference type="EMBL" id="QUTH01001263">
    <property type="protein sequence ID" value="RHZ31173.1"/>
    <property type="molecule type" value="Genomic_DNA"/>
</dbReference>
<dbReference type="EMBL" id="QUTF01016933">
    <property type="protein sequence ID" value="RHZ05518.1"/>
    <property type="molecule type" value="Genomic_DNA"/>
</dbReference>
<comment type="caution">
    <text evidence="1">The sequence shown here is derived from an EMBL/GenBank/DDBJ whole genome shotgun (WGS) entry which is preliminary data.</text>
</comment>
<evidence type="ECO:0000313" key="3">
    <source>
        <dbReference type="EMBL" id="RHY98866.1"/>
    </source>
</evidence>